<comment type="caution">
    <text evidence="1">The sequence shown here is derived from an EMBL/GenBank/DDBJ whole genome shotgun (WGS) entry which is preliminary data.</text>
</comment>
<gene>
    <name evidence="1" type="ORF">CDAR_622321</name>
</gene>
<protein>
    <submittedName>
        <fullName evidence="1">Uncharacterized protein</fullName>
    </submittedName>
</protein>
<dbReference type="AlphaFoldDB" id="A0AAV4W0Y3"/>
<reference evidence="1 2" key="1">
    <citation type="submission" date="2021-06" db="EMBL/GenBank/DDBJ databases">
        <title>Caerostris darwini draft genome.</title>
        <authorList>
            <person name="Kono N."/>
            <person name="Arakawa K."/>
        </authorList>
    </citation>
    <scope>NUCLEOTIDE SEQUENCE [LARGE SCALE GENOMIC DNA]</scope>
</reference>
<name>A0AAV4W0Y3_9ARAC</name>
<proteinExistence type="predicted"/>
<dbReference type="Proteomes" id="UP001054837">
    <property type="component" value="Unassembled WGS sequence"/>
</dbReference>
<dbReference type="EMBL" id="BPLQ01014004">
    <property type="protein sequence ID" value="GIY76405.1"/>
    <property type="molecule type" value="Genomic_DNA"/>
</dbReference>
<evidence type="ECO:0000313" key="2">
    <source>
        <dbReference type="Proteomes" id="UP001054837"/>
    </source>
</evidence>
<evidence type="ECO:0000313" key="1">
    <source>
        <dbReference type="EMBL" id="GIY76405.1"/>
    </source>
</evidence>
<accession>A0AAV4W0Y3</accession>
<sequence>MWASSEEEGVFETWGSAKLSPKATFLAVEKKAIKLFRRAQALKDQKYIRPNVSDGSVKKKKAFLKPGDLLSCPKATFQAVQKKSNQAIQGKLGDLLA</sequence>
<organism evidence="1 2">
    <name type="scientific">Caerostris darwini</name>
    <dbReference type="NCBI Taxonomy" id="1538125"/>
    <lineage>
        <taxon>Eukaryota</taxon>
        <taxon>Metazoa</taxon>
        <taxon>Ecdysozoa</taxon>
        <taxon>Arthropoda</taxon>
        <taxon>Chelicerata</taxon>
        <taxon>Arachnida</taxon>
        <taxon>Araneae</taxon>
        <taxon>Araneomorphae</taxon>
        <taxon>Entelegynae</taxon>
        <taxon>Araneoidea</taxon>
        <taxon>Araneidae</taxon>
        <taxon>Caerostris</taxon>
    </lineage>
</organism>
<keyword evidence="2" id="KW-1185">Reference proteome</keyword>